<name>A0A5E4PEC0_9COXI</name>
<protein>
    <submittedName>
        <fullName evidence="1">Chaperone modulatory protein CbpM</fullName>
    </submittedName>
</protein>
<reference evidence="1 2" key="1">
    <citation type="submission" date="2019-08" db="EMBL/GenBank/DDBJ databases">
        <authorList>
            <person name="Guy L."/>
        </authorList>
    </citation>
    <scope>NUCLEOTIDE SEQUENCE [LARGE SCALE GENOMIC DNA]</scope>
    <source>
        <strain evidence="1 2">SGT-108</strain>
    </source>
</reference>
<dbReference type="KEGG" id="asip:AQUSIP_05990"/>
<dbReference type="AlphaFoldDB" id="A0A5E4PEC0"/>
<gene>
    <name evidence="1" type="primary">cbpM</name>
    <name evidence="1" type="ORF">AQUSIP_05990</name>
</gene>
<organism evidence="1 2">
    <name type="scientific">Aquicella siphonis</name>
    <dbReference type="NCBI Taxonomy" id="254247"/>
    <lineage>
        <taxon>Bacteria</taxon>
        <taxon>Pseudomonadati</taxon>
        <taxon>Pseudomonadota</taxon>
        <taxon>Gammaproteobacteria</taxon>
        <taxon>Legionellales</taxon>
        <taxon>Coxiellaceae</taxon>
        <taxon>Aquicella</taxon>
    </lineage>
</organism>
<keyword evidence="2" id="KW-1185">Reference proteome</keyword>
<evidence type="ECO:0000313" key="2">
    <source>
        <dbReference type="Proteomes" id="UP000324194"/>
    </source>
</evidence>
<dbReference type="Pfam" id="PF13591">
    <property type="entry name" value="MerR_2"/>
    <property type="match status" value="1"/>
</dbReference>
<proteinExistence type="predicted"/>
<evidence type="ECO:0000313" key="1">
    <source>
        <dbReference type="EMBL" id="VVC75310.1"/>
    </source>
</evidence>
<dbReference type="OrthoDB" id="5643278at2"/>
<dbReference type="Gene3D" id="1.10.1660.10">
    <property type="match status" value="1"/>
</dbReference>
<dbReference type="Proteomes" id="UP000324194">
    <property type="component" value="Chromosome 1"/>
</dbReference>
<sequence>MVKHELMIIADYSDESSLTLEELCSICQISPDTVQEFIAYEIIHPAQSRRDQPLFGLAELQRVKTALRLQHDLEVNMAGVALVLDLLDEMESLRARAEFLERQFGKR</sequence>
<dbReference type="RefSeq" id="WP_148338489.1">
    <property type="nucleotide sequence ID" value="NZ_LR699119.1"/>
</dbReference>
<dbReference type="EMBL" id="LR699119">
    <property type="protein sequence ID" value="VVC75310.1"/>
    <property type="molecule type" value="Genomic_DNA"/>
</dbReference>
<accession>A0A5E4PEC0</accession>